<dbReference type="GO" id="GO:0004672">
    <property type="term" value="F:protein kinase activity"/>
    <property type="evidence" value="ECO:0007669"/>
    <property type="project" value="InterPro"/>
</dbReference>
<dbReference type="FunFam" id="1.10.510.10:FF:000428">
    <property type="entry name" value="inactive serine/threonine-protein kinase TEX14 isoform X1"/>
    <property type="match status" value="1"/>
</dbReference>
<feature type="region of interest" description="Disordered" evidence="23">
    <location>
        <begin position="1152"/>
        <end position="1174"/>
    </location>
</feature>
<feature type="compositionally biased region" description="Polar residues" evidence="23">
    <location>
        <begin position="838"/>
        <end position="848"/>
    </location>
</feature>
<evidence type="ECO:0000256" key="8">
    <source>
        <dbReference type="ARBA" id="ARBA00022737"/>
    </source>
</evidence>
<keyword evidence="6" id="KW-0597">Phosphoprotein</keyword>
<evidence type="ECO:0000256" key="16">
    <source>
        <dbReference type="ARBA" id="ARBA00038349"/>
    </source>
</evidence>
<evidence type="ECO:0000256" key="22">
    <source>
        <dbReference type="PROSITE-ProRule" id="PRU00023"/>
    </source>
</evidence>
<dbReference type="SUPFAM" id="SSF48403">
    <property type="entry name" value="Ankyrin repeat"/>
    <property type="match status" value="1"/>
</dbReference>
<dbReference type="Gene3D" id="1.10.510.10">
    <property type="entry name" value="Transferase(Phosphotransferase) domain 1"/>
    <property type="match status" value="1"/>
</dbReference>
<keyword evidence="12" id="KW-0067">ATP-binding</keyword>
<evidence type="ECO:0000256" key="11">
    <source>
        <dbReference type="ARBA" id="ARBA00022838"/>
    </source>
</evidence>
<evidence type="ECO:0000256" key="1">
    <source>
        <dbReference type="ARBA" id="ARBA00004214"/>
    </source>
</evidence>
<evidence type="ECO:0000313" key="26">
    <source>
        <dbReference type="Proteomes" id="UP000694723"/>
    </source>
</evidence>
<feature type="compositionally biased region" description="Basic and acidic residues" evidence="23">
    <location>
        <begin position="1347"/>
        <end position="1362"/>
    </location>
</feature>
<feature type="compositionally biased region" description="Basic and acidic residues" evidence="23">
    <location>
        <begin position="975"/>
        <end position="1002"/>
    </location>
</feature>
<dbReference type="InterPro" id="IPR000719">
    <property type="entry name" value="Prot_kinase_dom"/>
</dbReference>
<dbReference type="GO" id="GO:0051306">
    <property type="term" value="P:mitotic sister chromatid separation"/>
    <property type="evidence" value="ECO:0007669"/>
    <property type="project" value="InterPro"/>
</dbReference>
<dbReference type="GO" id="GO:0043063">
    <property type="term" value="P:intercellular bridge organization"/>
    <property type="evidence" value="ECO:0007669"/>
    <property type="project" value="InterPro"/>
</dbReference>
<dbReference type="GO" id="GO:0007140">
    <property type="term" value="P:male meiotic nuclear division"/>
    <property type="evidence" value="ECO:0007669"/>
    <property type="project" value="InterPro"/>
</dbReference>
<dbReference type="InterPro" id="IPR002110">
    <property type="entry name" value="Ankyrin_rpt"/>
</dbReference>
<feature type="compositionally biased region" description="Basic and acidic residues" evidence="23">
    <location>
        <begin position="1111"/>
        <end position="1132"/>
    </location>
</feature>
<dbReference type="GO" id="GO:0051301">
    <property type="term" value="P:cell division"/>
    <property type="evidence" value="ECO:0007669"/>
    <property type="project" value="UniProtKB-KW"/>
</dbReference>
<dbReference type="GO" id="GO:0000776">
    <property type="term" value="C:kinetochore"/>
    <property type="evidence" value="ECO:0007669"/>
    <property type="project" value="UniProtKB-KW"/>
</dbReference>
<feature type="region of interest" description="Disordered" evidence="23">
    <location>
        <begin position="1251"/>
        <end position="1270"/>
    </location>
</feature>
<dbReference type="Pfam" id="PF12796">
    <property type="entry name" value="Ank_2"/>
    <property type="match status" value="1"/>
</dbReference>
<dbReference type="InterPro" id="IPR001245">
    <property type="entry name" value="Ser-Thr/Tyr_kinase_cat_dom"/>
</dbReference>
<keyword evidence="14" id="KW-0131">Cell cycle</keyword>
<comment type="subcellular location">
    <subcellularLocation>
        <location evidence="3">Chromosome</location>
        <location evidence="3">Centromere</location>
        <location evidence="3">Kinetochore</location>
    </subcellularLocation>
    <subcellularLocation>
        <location evidence="2">Cytoplasm</location>
    </subcellularLocation>
    <subcellularLocation>
        <location evidence="1">Midbody</location>
    </subcellularLocation>
</comment>
<dbReference type="PROSITE" id="PS50297">
    <property type="entry name" value="ANK_REP_REGION"/>
    <property type="match status" value="1"/>
</dbReference>
<dbReference type="Proteomes" id="UP000694723">
    <property type="component" value="Unplaced"/>
</dbReference>
<evidence type="ECO:0000256" key="7">
    <source>
        <dbReference type="ARBA" id="ARBA00022618"/>
    </source>
</evidence>
<dbReference type="InterPro" id="IPR036770">
    <property type="entry name" value="Ankyrin_rpt-contain_sf"/>
</dbReference>
<dbReference type="SUPFAM" id="SSF56112">
    <property type="entry name" value="Protein kinase-like (PK-like)"/>
    <property type="match status" value="1"/>
</dbReference>
<dbReference type="InterPro" id="IPR039339">
    <property type="entry name" value="Tex14"/>
</dbReference>
<feature type="region of interest" description="Disordered" evidence="23">
    <location>
        <begin position="566"/>
        <end position="623"/>
    </location>
</feature>
<feature type="compositionally biased region" description="Polar residues" evidence="23">
    <location>
        <begin position="1101"/>
        <end position="1110"/>
    </location>
</feature>
<evidence type="ECO:0000256" key="10">
    <source>
        <dbReference type="ARBA" id="ARBA00022776"/>
    </source>
</evidence>
<evidence type="ECO:0000256" key="23">
    <source>
        <dbReference type="SAM" id="MobiDB-lite"/>
    </source>
</evidence>
<sequence>MSRAVHLPVPCPVQLGSLRNDSLEAQLHEYVKQGNYVKVKKILKKGIYVDAVNSLGQTALFTAALLGLPKLVDVLVDYGSDPNHRCFDGSTPVHAAAFSGNQWILSKLLDAGGDLRLHDEKGRNPQTWALAAGKEHSTAVVEFMQRCAGHMQALIQGFSHDLLKKVDSPQRLICGLPRFGGLMQGNPNGSPNRMIKAGVVSAQNIYSFGFGKVRVVLCFQFYLTGGTQLAYLGSLPVIGEKEVIQADDEPTFSFFSGPYMVMTNLVWNGSRVTVKELQLPSRLPCSRLRLADLVIAEQEHSSKLRHPHLLQLMAVCLSPDLEKTRLVYERITIGTLFGVLHERRSQFPVLHMEVIVHLLLQVSDALRYLHSRGFIHRSLSSYAIHIVSTGEVRLTNLEYMVESQDRGVHRDLTRIPLPTQLYNWAAPEVILQKAATVKSDIYSFSVIIQEILTDSIPWDGLDGSVIKETIVLGSCLEADVRLPKPYYDIVKSGIQVKQKDRTMNLQDIQYILKNDLKDIIGQRAQPAESPGAQRYELHPDVSVYLGLTAEHPKETPDLEIKELKETGNQLHSPRSHSSPTKKATPEPQVSDPGPVALGTQNQDAASPACPAMEESRSPSPDQMSLCSFEINEIYSGCLDTDEDKEEEPPGASSSPEGSRPKQIDELKSLEEELEKMESEACCFCDEDENSSEADAELCFEDWDGQKGSLYSPSLPEPARGTKGNASSRSMTEEHISKCVLNLKISQTLMHQNADLLGKIQQKLGKIEVIQKEQEERWSLWASREFVSVRDLPLAVGPPASSYVPPLVQLPGGQQPDTGGSCLTRARSPRTLLTLCGPGTQSTGEQFQPTHGAKDGLERNGSQNTSRWLEQTDVFMSTHSLTPKSVQFRISMESVSSGIHNANSRNNEDDGEIHLKWKTEVKDMAEKAATGQLAVPPWHHHSTDTLENEPEDEPNPLLQPPTRVLEHVGWWRAVEYPKKNDEPGGNGKCDKTDNRDHSSDQHGRQPGPPSFLALHPTKKGFDHSVQSTCSSESSEEITDEFLTPDHEYFYSPTAQELLTLETSSPIDDDLEEVQDTRAQPPASDEEMFQMRRSLGKNAEILTRSQFQPIQSTEDKQEETLKESPKEMKEKDISLTDIQDLSSISCEQDGSFKEATCKTPKTNHAPTSVSTPLSPGSISSAASQYKDCLESITFQVKTGSTSCWNSQESIETLPDKFTTVQEKAKSLDSLLTSPEALLSRQTNLKRLPAFTGAGSSSVAKVPDTSSHATQRRSLPKVEAISQHHIDELPPPSQELLDEIELLKQQQASSTVMDESTAHHPGITANDQRHLEEQETNSKKEDSSMLWTKETQHLEEDTERAHSTLDEDLERWLQPPEDGTEPQDLPEGSARFFFSIRESASTPWGTPGDGITLL</sequence>
<dbReference type="GO" id="GO:0007094">
    <property type="term" value="P:mitotic spindle assembly checkpoint signaling"/>
    <property type="evidence" value="ECO:0007669"/>
    <property type="project" value="InterPro"/>
</dbReference>
<feature type="domain" description="Protein kinase" evidence="24">
    <location>
        <begin position="199"/>
        <end position="513"/>
    </location>
</feature>
<feature type="compositionally biased region" description="Basic and acidic residues" evidence="23">
    <location>
        <begin position="1324"/>
        <end position="1340"/>
    </location>
</feature>
<comment type="similarity">
    <text evidence="16">Belongs to the protein kinase superfamily.</text>
</comment>
<feature type="region of interest" description="Disordered" evidence="23">
    <location>
        <begin position="929"/>
        <end position="960"/>
    </location>
</feature>
<feature type="compositionally biased region" description="Polar residues" evidence="23">
    <location>
        <begin position="566"/>
        <end position="581"/>
    </location>
</feature>
<accession>A0A8D1WFA9</accession>
<evidence type="ECO:0000256" key="21">
    <source>
        <dbReference type="ARBA" id="ARBA00083992"/>
    </source>
</evidence>
<evidence type="ECO:0000256" key="2">
    <source>
        <dbReference type="ARBA" id="ARBA00004496"/>
    </source>
</evidence>
<keyword evidence="4" id="KW-0158">Chromosome</keyword>
<keyword evidence="15" id="KW-0137">Centromere</keyword>
<dbReference type="GO" id="GO:0005524">
    <property type="term" value="F:ATP binding"/>
    <property type="evidence" value="ECO:0007669"/>
    <property type="project" value="UniProtKB-KW"/>
</dbReference>
<dbReference type="Pfam" id="PF07714">
    <property type="entry name" value="PK_Tyr_Ser-Thr"/>
    <property type="match status" value="1"/>
</dbReference>
<evidence type="ECO:0000256" key="3">
    <source>
        <dbReference type="ARBA" id="ARBA00004629"/>
    </source>
</evidence>
<dbReference type="GO" id="GO:0008608">
    <property type="term" value="P:attachment of spindle microtubules to kinetochore"/>
    <property type="evidence" value="ECO:0007669"/>
    <property type="project" value="InterPro"/>
</dbReference>
<dbReference type="GO" id="GO:0005737">
    <property type="term" value="C:cytoplasm"/>
    <property type="evidence" value="ECO:0007669"/>
    <property type="project" value="UniProtKB-SubCell"/>
</dbReference>
<feature type="repeat" description="ANK" evidence="22">
    <location>
        <begin position="88"/>
        <end position="120"/>
    </location>
</feature>
<evidence type="ECO:0000256" key="20">
    <source>
        <dbReference type="ARBA" id="ARBA00081075"/>
    </source>
</evidence>
<evidence type="ECO:0000256" key="5">
    <source>
        <dbReference type="ARBA" id="ARBA00022490"/>
    </source>
</evidence>
<dbReference type="PROSITE" id="PS50088">
    <property type="entry name" value="ANK_REPEAT"/>
    <property type="match status" value="1"/>
</dbReference>
<evidence type="ECO:0000256" key="19">
    <source>
        <dbReference type="ARBA" id="ARBA00073130"/>
    </source>
</evidence>
<evidence type="ECO:0000259" key="24">
    <source>
        <dbReference type="PROSITE" id="PS50011"/>
    </source>
</evidence>
<evidence type="ECO:0000256" key="6">
    <source>
        <dbReference type="ARBA" id="ARBA00022553"/>
    </source>
</evidence>
<feature type="region of interest" description="Disordered" evidence="23">
    <location>
        <begin position="709"/>
        <end position="730"/>
    </location>
</feature>
<comment type="function">
    <text evidence="17">Required both for the formation of intercellular bridges during meiosis and for kinetochore-microtubule attachment during mitosis. Intercellular bridges are evolutionarily conserved structures that connect differentiating germ cells and are required for spermatogenesis and male fertility. Acts by promoting the conversion of midbodies into intercellular bridges via its interaction with CEP55: interaction with CEP55 inhibits the interaction between CEP55 and PDCD6IP/ALIX and TSG101, blocking cell abscission and leading to transform midbodies into intercellular bridges. Also plays a role during mitosis: recruited to kinetochores by PLK1 during early mitosis and regulates the maturation of the outer kinetochores and microtubule attachment. Has no protein kinase activity in vitro.</text>
</comment>
<evidence type="ECO:0000256" key="17">
    <source>
        <dbReference type="ARBA" id="ARBA00057673"/>
    </source>
</evidence>
<evidence type="ECO:0000256" key="9">
    <source>
        <dbReference type="ARBA" id="ARBA00022741"/>
    </source>
</evidence>
<feature type="region of interest" description="Disordered" evidence="23">
    <location>
        <begin position="640"/>
        <end position="662"/>
    </location>
</feature>
<evidence type="ECO:0000256" key="13">
    <source>
        <dbReference type="ARBA" id="ARBA00023043"/>
    </source>
</evidence>
<organism evidence="25 26">
    <name type="scientific">Sus scrofa</name>
    <name type="common">Pig</name>
    <dbReference type="NCBI Taxonomy" id="9823"/>
    <lineage>
        <taxon>Eukaryota</taxon>
        <taxon>Metazoa</taxon>
        <taxon>Chordata</taxon>
        <taxon>Craniata</taxon>
        <taxon>Vertebrata</taxon>
        <taxon>Euteleostomi</taxon>
        <taxon>Mammalia</taxon>
        <taxon>Eutheria</taxon>
        <taxon>Laurasiatheria</taxon>
        <taxon>Artiodactyla</taxon>
        <taxon>Suina</taxon>
        <taxon>Suidae</taxon>
        <taxon>Sus</taxon>
    </lineage>
</organism>
<keyword evidence="7" id="KW-0132">Cell division</keyword>
<keyword evidence="5" id="KW-0963">Cytoplasm</keyword>
<dbReference type="PROSITE" id="PS50011">
    <property type="entry name" value="PROTEIN_KINASE_DOM"/>
    <property type="match status" value="1"/>
</dbReference>
<reference evidence="25" key="1">
    <citation type="submission" date="2025-08" db="UniProtKB">
        <authorList>
            <consortium name="Ensembl"/>
        </authorList>
    </citation>
    <scope>IDENTIFICATION</scope>
</reference>
<dbReference type="PANTHER" id="PTHR23060:SF1">
    <property type="entry name" value="INACTIVE SERINE_THREONINE-PROTEIN KINASE TEX14"/>
    <property type="match status" value="1"/>
</dbReference>
<keyword evidence="9" id="KW-0547">Nucleotide-binding</keyword>
<feature type="region of interest" description="Disordered" evidence="23">
    <location>
        <begin position="835"/>
        <end position="862"/>
    </location>
</feature>
<feature type="region of interest" description="Disordered" evidence="23">
    <location>
        <begin position="1302"/>
        <end position="1411"/>
    </location>
</feature>
<dbReference type="InterPro" id="IPR011009">
    <property type="entry name" value="Kinase-like_dom_sf"/>
</dbReference>
<evidence type="ECO:0000256" key="18">
    <source>
        <dbReference type="ARBA" id="ARBA00066020"/>
    </source>
</evidence>
<feature type="region of interest" description="Disordered" evidence="23">
    <location>
        <begin position="975"/>
        <end position="1033"/>
    </location>
</feature>
<evidence type="ECO:0000256" key="14">
    <source>
        <dbReference type="ARBA" id="ARBA00023306"/>
    </source>
</evidence>
<keyword evidence="10" id="KW-0498">Mitosis</keyword>
<feature type="compositionally biased region" description="Polar residues" evidence="23">
    <location>
        <begin position="1251"/>
        <end position="1266"/>
    </location>
</feature>
<dbReference type="Gene3D" id="1.25.40.20">
    <property type="entry name" value="Ankyrin repeat-containing domain"/>
    <property type="match status" value="1"/>
</dbReference>
<evidence type="ECO:0000256" key="12">
    <source>
        <dbReference type="ARBA" id="ARBA00022840"/>
    </source>
</evidence>
<feature type="compositionally biased region" description="Polar residues" evidence="23">
    <location>
        <begin position="1302"/>
        <end position="1311"/>
    </location>
</feature>
<dbReference type="SMART" id="SM00248">
    <property type="entry name" value="ANK"/>
    <property type="match status" value="3"/>
</dbReference>
<comment type="subunit">
    <text evidence="18">Interacts with KIF23 and RBM44. Interacts with CEP55; inhibiting interaction between CEP55 and PDCD6IP/ALIX and TSG101.</text>
</comment>
<dbReference type="FunFam" id="1.25.40.20:FF:000153">
    <property type="entry name" value="inactive serine/threonine-protein kinase TEX14 isoform X3"/>
    <property type="match status" value="1"/>
</dbReference>
<evidence type="ECO:0000313" key="25">
    <source>
        <dbReference type="Ensembl" id="ENSSSCP00060038050.1"/>
    </source>
</evidence>
<feature type="region of interest" description="Disordered" evidence="23">
    <location>
        <begin position="1098"/>
        <end position="1135"/>
    </location>
</feature>
<dbReference type="GO" id="GO:0030496">
    <property type="term" value="C:midbody"/>
    <property type="evidence" value="ECO:0007669"/>
    <property type="project" value="UniProtKB-SubCell"/>
</dbReference>
<evidence type="ECO:0000256" key="4">
    <source>
        <dbReference type="ARBA" id="ARBA00022454"/>
    </source>
</evidence>
<feature type="compositionally biased region" description="Polar residues" evidence="23">
    <location>
        <begin position="1157"/>
        <end position="1174"/>
    </location>
</feature>
<keyword evidence="11" id="KW-0995">Kinetochore</keyword>
<dbReference type="PANTHER" id="PTHR23060">
    <property type="entry name" value="TESTIS EXPRESSED GENE 14"/>
    <property type="match status" value="1"/>
</dbReference>
<proteinExistence type="inferred from homology"/>
<name>A0A8D1WFA9_PIG</name>
<protein>
    <recommendedName>
        <fullName evidence="19">Inactive serine/threonine-protein kinase TEX14</fullName>
    </recommendedName>
    <alternativeName>
        <fullName evidence="21">Testis-expressed sequence 14</fullName>
    </alternativeName>
    <alternativeName>
        <fullName evidence="20">Testis-expressed sequence 14 protein</fullName>
    </alternativeName>
</protein>
<dbReference type="Ensembl" id="ENSSSCT00060087886.1">
    <property type="protein sequence ID" value="ENSSSCP00060038050.1"/>
    <property type="gene ID" value="ENSSSCG00060064334.1"/>
</dbReference>
<evidence type="ECO:0000256" key="15">
    <source>
        <dbReference type="ARBA" id="ARBA00023328"/>
    </source>
</evidence>
<keyword evidence="8" id="KW-0677">Repeat</keyword>
<keyword evidence="13 22" id="KW-0040">ANK repeat</keyword>